<dbReference type="SUPFAM" id="SSF54060">
    <property type="entry name" value="His-Me finger endonucleases"/>
    <property type="match status" value="1"/>
</dbReference>
<keyword evidence="2" id="KW-1185">Reference proteome</keyword>
<organism evidence="1 2">
    <name type="scientific">Aliiruegeria lutimaris</name>
    <dbReference type="NCBI Taxonomy" id="571298"/>
    <lineage>
        <taxon>Bacteria</taxon>
        <taxon>Pseudomonadati</taxon>
        <taxon>Pseudomonadota</taxon>
        <taxon>Alphaproteobacteria</taxon>
        <taxon>Rhodobacterales</taxon>
        <taxon>Roseobacteraceae</taxon>
        <taxon>Aliiruegeria</taxon>
    </lineage>
</organism>
<dbReference type="RefSeq" id="WP_093164319.1">
    <property type="nucleotide sequence ID" value="NZ_FNEK01000107.1"/>
</dbReference>
<proteinExistence type="predicted"/>
<dbReference type="OrthoDB" id="388551at2"/>
<sequence>MFRLDPETVRIFWRCEHYNNLPGDEVGNIKALGKGRRYHRVDIHNVDRLPRARIVFLLVRGFWSPWRIGHINGDSLDDRPANLYVLRRGTTVRRSGRNFPNLGK</sequence>
<accession>A0A1G9M8H5</accession>
<name>A0A1G9M8H5_9RHOB</name>
<evidence type="ECO:0000313" key="2">
    <source>
        <dbReference type="Proteomes" id="UP000199382"/>
    </source>
</evidence>
<reference evidence="1 2" key="1">
    <citation type="submission" date="2016-10" db="EMBL/GenBank/DDBJ databases">
        <authorList>
            <person name="de Groot N.N."/>
        </authorList>
    </citation>
    <scope>NUCLEOTIDE SEQUENCE [LARGE SCALE GENOMIC DNA]</scope>
    <source>
        <strain evidence="1 2">DSM 25294</strain>
    </source>
</reference>
<dbReference type="Proteomes" id="UP000199382">
    <property type="component" value="Unassembled WGS sequence"/>
</dbReference>
<dbReference type="EMBL" id="FNEK01000107">
    <property type="protein sequence ID" value="SDL70602.1"/>
    <property type="molecule type" value="Genomic_DNA"/>
</dbReference>
<dbReference type="InterPro" id="IPR044925">
    <property type="entry name" value="His-Me_finger_sf"/>
</dbReference>
<evidence type="ECO:0008006" key="3">
    <source>
        <dbReference type="Google" id="ProtNLM"/>
    </source>
</evidence>
<gene>
    <name evidence="1" type="ORF">SAMN04488026_110712</name>
</gene>
<dbReference type="AlphaFoldDB" id="A0A1G9M8H5"/>
<protein>
    <recommendedName>
        <fullName evidence="3">HNH endonuclease</fullName>
    </recommendedName>
</protein>
<evidence type="ECO:0000313" key="1">
    <source>
        <dbReference type="EMBL" id="SDL70602.1"/>
    </source>
</evidence>